<dbReference type="Proteomes" id="UP001321543">
    <property type="component" value="Chromosome"/>
</dbReference>
<evidence type="ECO:0008006" key="4">
    <source>
        <dbReference type="Google" id="ProtNLM"/>
    </source>
</evidence>
<dbReference type="EMBL" id="AP027728">
    <property type="protein sequence ID" value="BDZ37517.1"/>
    <property type="molecule type" value="Genomic_DNA"/>
</dbReference>
<protein>
    <recommendedName>
        <fullName evidence="4">DNA modification methylase</fullName>
    </recommendedName>
</protein>
<proteinExistence type="predicted"/>
<gene>
    <name evidence="2" type="ORF">GCM10025863_01310</name>
</gene>
<name>A0ABN6WZ77_9MICO</name>
<accession>A0ABN6WZ77</accession>
<evidence type="ECO:0000313" key="3">
    <source>
        <dbReference type="Proteomes" id="UP001321543"/>
    </source>
</evidence>
<dbReference type="RefSeq" id="WP_286301325.1">
    <property type="nucleotide sequence ID" value="NZ_AP027728.1"/>
</dbReference>
<keyword evidence="1" id="KW-0732">Signal</keyword>
<evidence type="ECO:0000256" key="1">
    <source>
        <dbReference type="SAM" id="SignalP"/>
    </source>
</evidence>
<organism evidence="2 3">
    <name type="scientific">Microbacterium suwonense</name>
    <dbReference type="NCBI Taxonomy" id="683047"/>
    <lineage>
        <taxon>Bacteria</taxon>
        <taxon>Bacillati</taxon>
        <taxon>Actinomycetota</taxon>
        <taxon>Actinomycetes</taxon>
        <taxon>Micrococcales</taxon>
        <taxon>Microbacteriaceae</taxon>
        <taxon>Microbacterium</taxon>
    </lineage>
</organism>
<reference evidence="3" key="1">
    <citation type="journal article" date="2019" name="Int. J. Syst. Evol. Microbiol.">
        <title>The Global Catalogue of Microorganisms (GCM) 10K type strain sequencing project: providing services to taxonomists for standard genome sequencing and annotation.</title>
        <authorList>
            <consortium name="The Broad Institute Genomics Platform"/>
            <consortium name="The Broad Institute Genome Sequencing Center for Infectious Disease"/>
            <person name="Wu L."/>
            <person name="Ma J."/>
        </authorList>
    </citation>
    <scope>NUCLEOTIDE SEQUENCE [LARGE SCALE GENOMIC DNA]</scope>
    <source>
        <strain evidence="3">NBRC 106310</strain>
    </source>
</reference>
<sequence length="164" mass="16789">MNLRSAAPIAPRLVAAVALGAAIALGTTGCTFITHQATTNVYPASDGVNVESTGGPVVVRNALIIATDDGSAGNLVAALINESDKTTSLSVTVEGKQLQVRVPAGETVSLGANEEPLLIENLDVKPGATVEVLFRSGADEADPLQVPVLDGTLPYYRDLVPDQG</sequence>
<feature type="signal peptide" evidence="1">
    <location>
        <begin position="1"/>
        <end position="20"/>
    </location>
</feature>
<evidence type="ECO:0000313" key="2">
    <source>
        <dbReference type="EMBL" id="BDZ37517.1"/>
    </source>
</evidence>
<dbReference type="PROSITE" id="PS51257">
    <property type="entry name" value="PROKAR_LIPOPROTEIN"/>
    <property type="match status" value="1"/>
</dbReference>
<feature type="chain" id="PRO_5045154690" description="DNA modification methylase" evidence="1">
    <location>
        <begin position="21"/>
        <end position="164"/>
    </location>
</feature>
<keyword evidence="3" id="KW-1185">Reference proteome</keyword>